<feature type="transmembrane region" description="Helical" evidence="1">
    <location>
        <begin position="29"/>
        <end position="47"/>
    </location>
</feature>
<gene>
    <name evidence="2" type="ORF">J3T88_13190</name>
</gene>
<proteinExistence type="predicted"/>
<evidence type="ECO:0000313" key="3">
    <source>
        <dbReference type="Proteomes" id="UP000664081"/>
    </source>
</evidence>
<keyword evidence="1" id="KW-0472">Membrane</keyword>
<keyword evidence="1" id="KW-1133">Transmembrane helix</keyword>
<keyword evidence="3" id="KW-1185">Reference proteome</keyword>
<dbReference type="EMBL" id="JAFNLT010000013">
    <property type="protein sequence ID" value="MBO1228249.1"/>
    <property type="molecule type" value="Genomic_DNA"/>
</dbReference>
<accession>A0ABS3L3V7</accession>
<dbReference type="Proteomes" id="UP000664081">
    <property type="component" value="Unassembled WGS sequence"/>
</dbReference>
<protein>
    <submittedName>
        <fullName evidence="2">GlsB/YeaQ/YmgE family stress response membrane protein</fullName>
    </submittedName>
</protein>
<organism evidence="2 3">
    <name type="scientific">Staphylococcus nepalensis</name>
    <dbReference type="NCBI Taxonomy" id="214473"/>
    <lineage>
        <taxon>Bacteria</taxon>
        <taxon>Bacillati</taxon>
        <taxon>Bacillota</taxon>
        <taxon>Bacilli</taxon>
        <taxon>Bacillales</taxon>
        <taxon>Staphylococcaceae</taxon>
        <taxon>Staphylococcus</taxon>
    </lineage>
</organism>
<name>A0ABS3L3V7_9STAP</name>
<reference evidence="2 3" key="1">
    <citation type="submission" date="2021-03" db="EMBL/GenBank/DDBJ databases">
        <title>Staphylococci and Mammaliicocci in bats.</title>
        <authorList>
            <person name="Fountain K."/>
        </authorList>
    </citation>
    <scope>NUCLEOTIDE SEQUENCE [LARGE SCALE GENOMIC DNA]</scope>
    <source>
        <strain evidence="2 3">18_1_E_SW</strain>
    </source>
</reference>
<feature type="transmembrane region" description="Helical" evidence="1">
    <location>
        <begin position="6"/>
        <end position="22"/>
    </location>
</feature>
<sequence>MNFLVILIICGIIGGLVGRILNYKAPDSIVGCIIASCVGAALGYKFLPHFGPIVFGFSISPALIGSIIFTLIISIILLIIKKKTLKKR</sequence>
<evidence type="ECO:0000313" key="2">
    <source>
        <dbReference type="EMBL" id="MBO1228249.1"/>
    </source>
</evidence>
<evidence type="ECO:0000256" key="1">
    <source>
        <dbReference type="SAM" id="Phobius"/>
    </source>
</evidence>
<dbReference type="RefSeq" id="WP_207572515.1">
    <property type="nucleotide sequence ID" value="NZ_JAFNLQ010000006.1"/>
</dbReference>
<feature type="transmembrane region" description="Helical" evidence="1">
    <location>
        <begin position="53"/>
        <end position="80"/>
    </location>
</feature>
<comment type="caution">
    <text evidence="2">The sequence shown here is derived from an EMBL/GenBank/DDBJ whole genome shotgun (WGS) entry which is preliminary data.</text>
</comment>
<keyword evidence="1" id="KW-0812">Transmembrane</keyword>